<name>A0A1R3GNH5_9ROSI</name>
<organism evidence="1 2">
    <name type="scientific">Corchorus olitorius</name>
    <dbReference type="NCBI Taxonomy" id="93759"/>
    <lineage>
        <taxon>Eukaryota</taxon>
        <taxon>Viridiplantae</taxon>
        <taxon>Streptophyta</taxon>
        <taxon>Embryophyta</taxon>
        <taxon>Tracheophyta</taxon>
        <taxon>Spermatophyta</taxon>
        <taxon>Magnoliopsida</taxon>
        <taxon>eudicotyledons</taxon>
        <taxon>Gunneridae</taxon>
        <taxon>Pentapetalae</taxon>
        <taxon>rosids</taxon>
        <taxon>malvids</taxon>
        <taxon>Malvales</taxon>
        <taxon>Malvaceae</taxon>
        <taxon>Grewioideae</taxon>
        <taxon>Apeibeae</taxon>
        <taxon>Corchorus</taxon>
    </lineage>
</organism>
<evidence type="ECO:0000313" key="2">
    <source>
        <dbReference type="Proteomes" id="UP000187203"/>
    </source>
</evidence>
<dbReference type="Proteomes" id="UP000187203">
    <property type="component" value="Unassembled WGS sequence"/>
</dbReference>
<gene>
    <name evidence="1" type="ORF">COLO4_34150</name>
</gene>
<dbReference type="OrthoDB" id="10389743at2759"/>
<sequence>MAKRSGSVGKEMGCKNYRTTLRTLFGFHNSFEFSVTVTINFMAR</sequence>
<keyword evidence="2" id="KW-1185">Reference proteome</keyword>
<comment type="caution">
    <text evidence="1">The sequence shown here is derived from an EMBL/GenBank/DDBJ whole genome shotgun (WGS) entry which is preliminary data.</text>
</comment>
<reference evidence="2" key="1">
    <citation type="submission" date="2013-09" db="EMBL/GenBank/DDBJ databases">
        <title>Corchorus olitorius genome sequencing.</title>
        <authorList>
            <person name="Alam M."/>
            <person name="Haque M.S."/>
            <person name="Islam M.S."/>
            <person name="Emdad E.M."/>
            <person name="Islam M.M."/>
            <person name="Ahmed B."/>
            <person name="Halim A."/>
            <person name="Hossen Q.M.M."/>
            <person name="Hossain M.Z."/>
            <person name="Ahmed R."/>
            <person name="Khan M.M."/>
            <person name="Islam R."/>
            <person name="Rashid M.M."/>
            <person name="Khan S.A."/>
            <person name="Rahman M.S."/>
            <person name="Alam M."/>
            <person name="Yahiya A.S."/>
            <person name="Khan M.S."/>
            <person name="Azam M.S."/>
            <person name="Haque T."/>
            <person name="Lashkar M.Z.H."/>
            <person name="Akhand A.I."/>
            <person name="Morshed G."/>
            <person name="Roy S."/>
            <person name="Uddin K.S."/>
            <person name="Rabeya T."/>
            <person name="Hossain A.S."/>
            <person name="Chowdhury A."/>
            <person name="Snigdha A.R."/>
            <person name="Mortoza M.S."/>
            <person name="Matin S.A."/>
            <person name="Hoque S.M.E."/>
            <person name="Islam M.K."/>
            <person name="Roy D.K."/>
            <person name="Haider R."/>
            <person name="Moosa M.M."/>
            <person name="Elias S.M."/>
            <person name="Hasan A.M."/>
            <person name="Jahan S."/>
            <person name="Shafiuddin M."/>
            <person name="Mahmood N."/>
            <person name="Shommy N.S."/>
        </authorList>
    </citation>
    <scope>NUCLEOTIDE SEQUENCE [LARGE SCALE GENOMIC DNA]</scope>
    <source>
        <strain evidence="2">cv. O-4</strain>
    </source>
</reference>
<protein>
    <submittedName>
        <fullName evidence="1">Uncharacterized protein</fullName>
    </submittedName>
</protein>
<dbReference type="EMBL" id="AWUE01022101">
    <property type="protein sequence ID" value="OMO59570.1"/>
    <property type="molecule type" value="Genomic_DNA"/>
</dbReference>
<proteinExistence type="predicted"/>
<dbReference type="AlphaFoldDB" id="A0A1R3GNH5"/>
<accession>A0A1R3GNH5</accession>
<evidence type="ECO:0000313" key="1">
    <source>
        <dbReference type="EMBL" id="OMO59570.1"/>
    </source>
</evidence>